<dbReference type="InterPro" id="IPR001471">
    <property type="entry name" value="AP2/ERF_dom"/>
</dbReference>
<dbReference type="GO" id="GO:0006950">
    <property type="term" value="P:response to stress"/>
    <property type="evidence" value="ECO:0007669"/>
    <property type="project" value="TreeGrafter"/>
</dbReference>
<evidence type="ECO:0000256" key="1">
    <source>
        <dbReference type="ARBA" id="ARBA00004123"/>
    </source>
</evidence>
<organism evidence="10 11">
    <name type="scientific">Kalanchoe fedtschenkoi</name>
    <name type="common">Lavender scallops</name>
    <name type="synonym">South American air plant</name>
    <dbReference type="NCBI Taxonomy" id="63787"/>
    <lineage>
        <taxon>Eukaryota</taxon>
        <taxon>Viridiplantae</taxon>
        <taxon>Streptophyta</taxon>
        <taxon>Embryophyta</taxon>
        <taxon>Tracheophyta</taxon>
        <taxon>Spermatophyta</taxon>
        <taxon>Magnoliopsida</taxon>
        <taxon>eudicotyledons</taxon>
        <taxon>Gunneridae</taxon>
        <taxon>Pentapetalae</taxon>
        <taxon>Saxifragales</taxon>
        <taxon>Crassulaceae</taxon>
        <taxon>Kalanchoe</taxon>
    </lineage>
</organism>
<evidence type="ECO:0000256" key="8">
    <source>
        <dbReference type="ARBA" id="ARBA00024343"/>
    </source>
</evidence>
<dbReference type="Gene3D" id="3.30.730.10">
    <property type="entry name" value="AP2/ERF domain"/>
    <property type="match status" value="1"/>
</dbReference>
<dbReference type="SUPFAM" id="SSF54171">
    <property type="entry name" value="DNA-binding domain"/>
    <property type="match status" value="1"/>
</dbReference>
<dbReference type="FunFam" id="3.30.730.10:FF:000001">
    <property type="entry name" value="Ethylene-responsive transcription factor 2"/>
    <property type="match status" value="1"/>
</dbReference>
<comment type="similarity">
    <text evidence="8">Belongs to the AP2/ERF transcription factor family. ERF subfamily.</text>
</comment>
<dbReference type="SMART" id="SM00380">
    <property type="entry name" value="AP2"/>
    <property type="match status" value="1"/>
</dbReference>
<dbReference type="GO" id="GO:0045893">
    <property type="term" value="P:positive regulation of DNA-templated transcription"/>
    <property type="evidence" value="ECO:0007669"/>
    <property type="project" value="TreeGrafter"/>
</dbReference>
<evidence type="ECO:0000256" key="7">
    <source>
        <dbReference type="ARBA" id="ARBA00023242"/>
    </source>
</evidence>
<dbReference type="PRINTS" id="PR00367">
    <property type="entry name" value="ETHRSPELEMNT"/>
</dbReference>
<dbReference type="InterPro" id="IPR016177">
    <property type="entry name" value="DNA-bd_dom_sf"/>
</dbReference>
<dbReference type="Pfam" id="PF00847">
    <property type="entry name" value="AP2"/>
    <property type="match status" value="1"/>
</dbReference>
<evidence type="ECO:0000313" key="10">
    <source>
        <dbReference type="EnsemblPlants" id="Kaladp0064s0161.1.v1.1"/>
    </source>
</evidence>
<dbReference type="CDD" id="cd00018">
    <property type="entry name" value="AP2"/>
    <property type="match status" value="1"/>
</dbReference>
<dbReference type="EnsemblPlants" id="Kaladp0064s0161.1.v1.1">
    <property type="protein sequence ID" value="Kaladp0064s0161.1.v1.1"/>
    <property type="gene ID" value="Kaladp0064s0161.v1.1"/>
</dbReference>
<proteinExistence type="inferred from homology"/>
<keyword evidence="3" id="KW-0346">Stress response</keyword>
<evidence type="ECO:0000259" key="9">
    <source>
        <dbReference type="PROSITE" id="PS51032"/>
    </source>
</evidence>
<comment type="subcellular location">
    <subcellularLocation>
        <location evidence="1">Nucleus</location>
    </subcellularLocation>
</comment>
<evidence type="ECO:0000256" key="2">
    <source>
        <dbReference type="ARBA" id="ARBA00023015"/>
    </source>
</evidence>
<feature type="domain" description="AP2/ERF" evidence="9">
    <location>
        <begin position="69"/>
        <end position="126"/>
    </location>
</feature>
<keyword evidence="7" id="KW-0539">Nucleus</keyword>
<accession>A0A7N0UFC8</accession>
<keyword evidence="5" id="KW-0010">Activator</keyword>
<evidence type="ECO:0000313" key="11">
    <source>
        <dbReference type="Proteomes" id="UP000594263"/>
    </source>
</evidence>
<dbReference type="GO" id="GO:0000976">
    <property type="term" value="F:transcription cis-regulatory region binding"/>
    <property type="evidence" value="ECO:0007669"/>
    <property type="project" value="TreeGrafter"/>
</dbReference>
<dbReference type="InterPro" id="IPR036955">
    <property type="entry name" value="AP2/ERF_dom_sf"/>
</dbReference>
<dbReference type="GO" id="GO:0005634">
    <property type="term" value="C:nucleus"/>
    <property type="evidence" value="ECO:0007669"/>
    <property type="project" value="UniProtKB-SubCell"/>
</dbReference>
<reference evidence="10" key="1">
    <citation type="submission" date="2021-01" db="UniProtKB">
        <authorList>
            <consortium name="EnsemblPlants"/>
        </authorList>
    </citation>
    <scope>IDENTIFICATION</scope>
</reference>
<evidence type="ECO:0000256" key="4">
    <source>
        <dbReference type="ARBA" id="ARBA00023125"/>
    </source>
</evidence>
<evidence type="ECO:0000256" key="5">
    <source>
        <dbReference type="ARBA" id="ARBA00023159"/>
    </source>
</evidence>
<keyword evidence="2" id="KW-0805">Transcription regulation</keyword>
<keyword evidence="11" id="KW-1185">Reference proteome</keyword>
<evidence type="ECO:0000256" key="3">
    <source>
        <dbReference type="ARBA" id="ARBA00023016"/>
    </source>
</evidence>
<dbReference type="PANTHER" id="PTHR31241:SF62">
    <property type="entry name" value="DEHYDRATION-RESPONSIVE ELEMENT-BINDING PROTEIN 2D"/>
    <property type="match status" value="1"/>
</dbReference>
<protein>
    <recommendedName>
        <fullName evidence="9">AP2/ERF domain-containing protein</fullName>
    </recommendedName>
</protein>
<dbReference type="Gramene" id="Kaladp0064s0161.1.v1.1">
    <property type="protein sequence ID" value="Kaladp0064s0161.1.v1.1"/>
    <property type="gene ID" value="Kaladp0064s0161.v1.1"/>
</dbReference>
<keyword evidence="6" id="KW-0804">Transcription</keyword>
<dbReference type="Proteomes" id="UP000594263">
    <property type="component" value="Unplaced"/>
</dbReference>
<sequence length="348" mass="38510">MSTRGNLDKTKTRIRKRTGTKSVAETIAKWKQYNVMLDSEGIPVRRVPAKGSKKGCMKGKGGPENYHCDYRGVRQRTWGKWVAEIREPNRGSRLWLGTFPTAEEAALAYDEAAIAMYGLYARLNMPDRDTKKEVFEENSKDSSTIVSTCCSGSSSTASNNSDALKEEKLSCGASDNMRRHCQRKLVVPKLENDARSSNQNLAVPFVMDEAGSKNIEAEAREDLAVSMDVNQGDGVDEWLQMQSYSMVELFDAHGLLSEIENNPLKTDTRQDEGHPLTDQFSALNSSNTKLVGPVDLSSQPQNPDAGLFEGIDVGLQGNSLDLSFLQPGRQEDEAQCAFDYTSLFDLDV</sequence>
<dbReference type="PANTHER" id="PTHR31241">
    <property type="entry name" value="DEHYDRATION-RESPONSIVE ELEMENT-BINDING PROTEIN 2C"/>
    <property type="match status" value="1"/>
</dbReference>
<keyword evidence="4" id="KW-0238">DNA-binding</keyword>
<evidence type="ECO:0000256" key="6">
    <source>
        <dbReference type="ARBA" id="ARBA00023163"/>
    </source>
</evidence>
<dbReference type="GO" id="GO:0003700">
    <property type="term" value="F:DNA-binding transcription factor activity"/>
    <property type="evidence" value="ECO:0007669"/>
    <property type="project" value="InterPro"/>
</dbReference>
<dbReference type="AlphaFoldDB" id="A0A7N0UFC8"/>
<name>A0A7N0UFC8_KALFE</name>
<dbReference type="PROSITE" id="PS51032">
    <property type="entry name" value="AP2_ERF"/>
    <property type="match status" value="1"/>
</dbReference>